<proteinExistence type="predicted"/>
<dbReference type="Gene3D" id="2.60.40.10">
    <property type="entry name" value="Immunoglobulins"/>
    <property type="match status" value="2"/>
</dbReference>
<keyword evidence="1" id="KW-0732">Signal</keyword>
<protein>
    <submittedName>
        <fullName evidence="2">DUF1573 domain-containing protein</fullName>
    </submittedName>
</protein>
<dbReference type="InterPro" id="IPR013783">
    <property type="entry name" value="Ig-like_fold"/>
</dbReference>
<gene>
    <name evidence="2" type="ORF">MM236_08675</name>
</gene>
<feature type="signal peptide" evidence="1">
    <location>
        <begin position="1"/>
        <end position="23"/>
    </location>
</feature>
<reference evidence="2" key="1">
    <citation type="submission" date="2022-03" db="EMBL/GenBank/DDBJ databases">
        <title>De novo assembled genomes of Belliella spp. (Cyclobacteriaceae) strains.</title>
        <authorList>
            <person name="Szabo A."/>
            <person name="Korponai K."/>
            <person name="Felfoldi T."/>
        </authorList>
    </citation>
    <scope>NUCLEOTIDE SEQUENCE</scope>
    <source>
        <strain evidence="2">DSM 107340</strain>
    </source>
</reference>
<keyword evidence="3" id="KW-1185">Reference proteome</keyword>
<dbReference type="PANTHER" id="PTHR37833:SF1">
    <property type="entry name" value="SIGNAL PEPTIDE PROTEIN"/>
    <property type="match status" value="1"/>
</dbReference>
<comment type="caution">
    <text evidence="2">The sequence shown here is derived from an EMBL/GenBank/DDBJ whole genome shotgun (WGS) entry which is preliminary data.</text>
</comment>
<evidence type="ECO:0000313" key="3">
    <source>
        <dbReference type="Proteomes" id="UP001165488"/>
    </source>
</evidence>
<dbReference type="Proteomes" id="UP001165488">
    <property type="component" value="Unassembled WGS sequence"/>
</dbReference>
<name>A0ABS9UN60_9BACT</name>
<dbReference type="InterPro" id="IPR011467">
    <property type="entry name" value="DUF1573"/>
</dbReference>
<dbReference type="Pfam" id="PF07610">
    <property type="entry name" value="DUF1573"/>
    <property type="match status" value="2"/>
</dbReference>
<dbReference type="PANTHER" id="PTHR37833">
    <property type="entry name" value="LIPOPROTEIN-RELATED"/>
    <property type="match status" value="1"/>
</dbReference>
<organism evidence="2 3">
    <name type="scientific">Belliella calami</name>
    <dbReference type="NCBI Taxonomy" id="2923436"/>
    <lineage>
        <taxon>Bacteria</taxon>
        <taxon>Pseudomonadati</taxon>
        <taxon>Bacteroidota</taxon>
        <taxon>Cytophagia</taxon>
        <taxon>Cytophagales</taxon>
        <taxon>Cyclobacteriaceae</taxon>
        <taxon>Belliella</taxon>
    </lineage>
</organism>
<evidence type="ECO:0000313" key="2">
    <source>
        <dbReference type="EMBL" id="MCH7398060.1"/>
    </source>
</evidence>
<dbReference type="RefSeq" id="WP_241274573.1">
    <property type="nucleotide sequence ID" value="NZ_JAKZGS010000005.1"/>
</dbReference>
<sequence>MNKLNFTLFLFLITLFHCGLADAQEIERELLFWENRTINIGTILEENGVVEVEFLGLNQSDSVILIKDIVTDCGCTTVDYSQDTIYQSKIGSIKVNFDPDHRGGAFTKMIIVRTNQDIYGDTLYLQGFNIPFPEDLQNAYTHRDQDIGFRLSAINMGNVYTNEPKSKFIEIFNFSYDKLVLPDSINNQPEFLKVSLIPQIVEPNQRGLISLEYDGLIRNDFGYVEDLLILNFNNKPEPVGLRLMANIFEHFEPVPKTMEMIVPKLGINEVDIDLKEINSNNVVKRKIKLSNQGQEELQIRKMISNCECLTVVADDAILKSGESTDLQITFDPKGRRGIDHKHISIFSNDPLNPIRTIVIRSMIK</sequence>
<feature type="chain" id="PRO_5045483713" evidence="1">
    <location>
        <begin position="24"/>
        <end position="364"/>
    </location>
</feature>
<evidence type="ECO:0000256" key="1">
    <source>
        <dbReference type="SAM" id="SignalP"/>
    </source>
</evidence>
<accession>A0ABS9UN60</accession>
<dbReference type="EMBL" id="JAKZGS010000005">
    <property type="protein sequence ID" value="MCH7398060.1"/>
    <property type="molecule type" value="Genomic_DNA"/>
</dbReference>